<dbReference type="PANTHER" id="PTHR33678">
    <property type="entry name" value="BLL1576 PROTEIN"/>
    <property type="match status" value="1"/>
</dbReference>
<organism evidence="2 3">
    <name type="scientific">Methanospirillum stamsii</name>
    <dbReference type="NCBI Taxonomy" id="1277351"/>
    <lineage>
        <taxon>Archaea</taxon>
        <taxon>Methanobacteriati</taxon>
        <taxon>Methanobacteriota</taxon>
        <taxon>Stenosarchaea group</taxon>
        <taxon>Methanomicrobia</taxon>
        <taxon>Methanomicrobiales</taxon>
        <taxon>Methanospirillaceae</taxon>
        <taxon>Methanospirillum</taxon>
    </lineage>
</organism>
<dbReference type="RefSeq" id="WP_109942290.1">
    <property type="nucleotide sequence ID" value="NZ_CP176366.1"/>
</dbReference>
<dbReference type="GeneID" id="97608391"/>
<sequence>MDIPPNQAQFIAHHRHSFFCPYCHTVTEGTFPNHISQKIQYGPRITAYVAYLSIFQLIPVKRLTQILYDLHGCHISQGTVINMINRMSSNLEEFTDHTRDLLIASSVIHTDETGMKVGKVKFWLHVVSTKTLTLYGIFQRRGREGIDELGVLPSFFGIAVHDFWESYLKYPCKHAYCNAHILRELTRVEEETHQQWAVKMRTLLVQAKKTAEIFAEKGKIVPNILLKHFDERYAELIAEGLDANPPPDRIVGTQGKVKKTHSRNLLERLQAHQDEILRFLHDLQVPFDNNLAERDIRMPKLKMKISGLFRSEEGAMAFSRIRSYVSTMQKNDLSVIDGLMKAAIGDPWMPDGTHICYFGKSDIHLGLAYA</sequence>
<comment type="caution">
    <text evidence="2">The sequence shown here is derived from an EMBL/GenBank/DDBJ whole genome shotgun (WGS) entry which is preliminary data.</text>
</comment>
<dbReference type="Proteomes" id="UP000245934">
    <property type="component" value="Unassembled WGS sequence"/>
</dbReference>
<dbReference type="InterPro" id="IPR004291">
    <property type="entry name" value="Transposase_IS66_central"/>
</dbReference>
<proteinExistence type="predicted"/>
<evidence type="ECO:0000313" key="2">
    <source>
        <dbReference type="EMBL" id="PWR69871.1"/>
    </source>
</evidence>
<feature type="domain" description="Transposase IS66 central" evidence="1">
    <location>
        <begin position="39"/>
        <end position="316"/>
    </location>
</feature>
<keyword evidence="3" id="KW-1185">Reference proteome</keyword>
<dbReference type="InterPro" id="IPR052344">
    <property type="entry name" value="Transposase-related"/>
</dbReference>
<protein>
    <submittedName>
        <fullName evidence="2">IS66 family transposase</fullName>
    </submittedName>
</protein>
<dbReference type="EMBL" id="QGMZ01000051">
    <property type="protein sequence ID" value="PWR69871.1"/>
    <property type="molecule type" value="Genomic_DNA"/>
</dbReference>
<dbReference type="PANTHER" id="PTHR33678:SF1">
    <property type="entry name" value="BLL1576 PROTEIN"/>
    <property type="match status" value="1"/>
</dbReference>
<evidence type="ECO:0000259" key="1">
    <source>
        <dbReference type="Pfam" id="PF03050"/>
    </source>
</evidence>
<reference evidence="2 3" key="1">
    <citation type="submission" date="2018-05" db="EMBL/GenBank/DDBJ databases">
        <title>Draft genome of Methanospirillum stamsii Pt1.</title>
        <authorList>
            <person name="Dueholm M.S."/>
            <person name="Nielsen P.H."/>
            <person name="Bakmann L.F."/>
            <person name="Otzen D.E."/>
        </authorList>
    </citation>
    <scope>NUCLEOTIDE SEQUENCE [LARGE SCALE GENOMIC DNA]</scope>
    <source>
        <strain evidence="2 3">Pt1</strain>
    </source>
</reference>
<evidence type="ECO:0000313" key="3">
    <source>
        <dbReference type="Proteomes" id="UP000245934"/>
    </source>
</evidence>
<dbReference type="AlphaFoldDB" id="A0A2V2N303"/>
<gene>
    <name evidence="2" type="ORF">DLD82_16795</name>
</gene>
<dbReference type="OrthoDB" id="118048at2157"/>
<dbReference type="Pfam" id="PF03050">
    <property type="entry name" value="DDE_Tnp_IS66"/>
    <property type="match status" value="1"/>
</dbReference>
<name>A0A2V2N303_9EURY</name>
<dbReference type="NCBIfam" id="NF033517">
    <property type="entry name" value="transpos_IS66"/>
    <property type="match status" value="1"/>
</dbReference>
<accession>A0A2V2N303</accession>